<evidence type="ECO:0000256" key="1">
    <source>
        <dbReference type="SAM" id="Phobius"/>
    </source>
</evidence>
<dbReference type="GO" id="GO:0008237">
    <property type="term" value="F:metallopeptidase activity"/>
    <property type="evidence" value="ECO:0007669"/>
    <property type="project" value="InterPro"/>
</dbReference>
<dbReference type="OrthoDB" id="7831148at2"/>
<dbReference type="KEGG" id="ruv:EC9_33460"/>
<reference evidence="2 3" key="1">
    <citation type="submission" date="2019-02" db="EMBL/GenBank/DDBJ databases">
        <title>Deep-cultivation of Planctomycetes and their phenomic and genomic characterization uncovers novel biology.</title>
        <authorList>
            <person name="Wiegand S."/>
            <person name="Jogler M."/>
            <person name="Boedeker C."/>
            <person name="Pinto D."/>
            <person name="Vollmers J."/>
            <person name="Rivas-Marin E."/>
            <person name="Kohn T."/>
            <person name="Peeters S.H."/>
            <person name="Heuer A."/>
            <person name="Rast P."/>
            <person name="Oberbeckmann S."/>
            <person name="Bunk B."/>
            <person name="Jeske O."/>
            <person name="Meyerdierks A."/>
            <person name="Storesund J.E."/>
            <person name="Kallscheuer N."/>
            <person name="Luecker S."/>
            <person name="Lage O.M."/>
            <person name="Pohl T."/>
            <person name="Merkel B.J."/>
            <person name="Hornburger P."/>
            <person name="Mueller R.-W."/>
            <person name="Bruemmer F."/>
            <person name="Labrenz M."/>
            <person name="Spormann A.M."/>
            <person name="Op den Camp H."/>
            <person name="Overmann J."/>
            <person name="Amann R."/>
            <person name="Jetten M.S.M."/>
            <person name="Mascher T."/>
            <person name="Medema M.H."/>
            <person name="Devos D.P."/>
            <person name="Kaster A.-K."/>
            <person name="Ovreas L."/>
            <person name="Rohde M."/>
            <person name="Galperin M.Y."/>
            <person name="Jogler C."/>
        </authorList>
    </citation>
    <scope>NUCLEOTIDE SEQUENCE [LARGE SCALE GENOMIC DNA]</scope>
    <source>
        <strain evidence="2 3">EC9</strain>
    </source>
</reference>
<evidence type="ECO:0000313" key="2">
    <source>
        <dbReference type="EMBL" id="QDS89149.1"/>
    </source>
</evidence>
<dbReference type="AlphaFoldDB" id="A0A517M2R9"/>
<feature type="transmembrane region" description="Helical" evidence="1">
    <location>
        <begin position="364"/>
        <end position="388"/>
    </location>
</feature>
<keyword evidence="3" id="KW-1185">Reference proteome</keyword>
<proteinExistence type="predicted"/>
<accession>A0A517M2R9</accession>
<keyword evidence="1" id="KW-1133">Transmembrane helix</keyword>
<dbReference type="EMBL" id="CP036261">
    <property type="protein sequence ID" value="QDS89149.1"/>
    <property type="molecule type" value="Genomic_DNA"/>
</dbReference>
<dbReference type="InterPro" id="IPR024079">
    <property type="entry name" value="MetalloPept_cat_dom_sf"/>
</dbReference>
<feature type="transmembrane region" description="Helical" evidence="1">
    <location>
        <begin position="278"/>
        <end position="295"/>
    </location>
</feature>
<protein>
    <submittedName>
        <fullName evidence="2">Uncharacterized protein</fullName>
    </submittedName>
</protein>
<dbReference type="Proteomes" id="UP000319557">
    <property type="component" value="Chromosome"/>
</dbReference>
<evidence type="ECO:0000313" key="3">
    <source>
        <dbReference type="Proteomes" id="UP000319557"/>
    </source>
</evidence>
<organism evidence="2 3">
    <name type="scientific">Rosistilla ulvae</name>
    <dbReference type="NCBI Taxonomy" id="1930277"/>
    <lineage>
        <taxon>Bacteria</taxon>
        <taxon>Pseudomonadati</taxon>
        <taxon>Planctomycetota</taxon>
        <taxon>Planctomycetia</taxon>
        <taxon>Pirellulales</taxon>
        <taxon>Pirellulaceae</taxon>
        <taxon>Rosistilla</taxon>
    </lineage>
</organism>
<feature type="transmembrane region" description="Helical" evidence="1">
    <location>
        <begin position="316"/>
        <end position="344"/>
    </location>
</feature>
<name>A0A517M2R9_9BACT</name>
<dbReference type="Gene3D" id="3.40.390.10">
    <property type="entry name" value="Collagenase (Catalytic Domain)"/>
    <property type="match status" value="1"/>
</dbReference>
<keyword evidence="1" id="KW-0472">Membrane</keyword>
<gene>
    <name evidence="2" type="ORF">EC9_33460</name>
</gene>
<sequence length="406" mass="44491">MLHSPAATPSADGLIEIGVIIAGPLDDVDRQSASRAIEQTRRDLSEMMPEFRFRMLQSRRPELASEGRTQPSVLLQQAAEERDARHWDFVIVCTASDLVGNYAPFCFAALSRPLDAAVISLSLIDPPAIHDNAETKARIRAIAHRTSRLMLHAIGHLNGLSGQESPQNLMFRPATAEEIDAMQELAPPQIDAMHDAMAEIADQRLEESTSRPASRIAFLVRAAWINRREIAQAVIGARPWQFPRHLSRLTIAAVSTVAILLMTAEAWDLGLSQTAGEVATLALASLILTTIYVVFRQQLLVRRGRQHTEQTVVTSTSALAIVLLGMSVTWIVLMVIGVSFSWLLFDGDLIAAWAGSNEIRAGEIGLATFVRMSGFSASLGLLIGALGASFESQHYFRHIIFVDEEI</sequence>
<keyword evidence="1" id="KW-0812">Transmembrane</keyword>